<proteinExistence type="predicted"/>
<dbReference type="PANTHER" id="PTHR15977:SF15">
    <property type="entry name" value="CILIA- AND FLAGELLA-ASSOCIATED PROTEIN 46"/>
    <property type="match status" value="1"/>
</dbReference>
<comment type="caution">
    <text evidence="1">The sequence shown here is derived from an EMBL/GenBank/DDBJ whole genome shotgun (WGS) entry which is preliminary data.</text>
</comment>
<feature type="non-terminal residue" evidence="1">
    <location>
        <position position="1"/>
    </location>
</feature>
<sequence>DASYRRQSKLDNQKRSGQLGLEQSLESAALLSLAGANCVVMHRWGGSFQMLGEFVKGFSEGLGKGKPVWECLADFKGKQMDGRALKTRVQHNVVCVGLPHMLIGN</sequence>
<keyword evidence="2" id="KW-1185">Reference proteome</keyword>
<protein>
    <submittedName>
        <fullName evidence="1">Uncharacterized protein</fullName>
    </submittedName>
</protein>
<accession>A0ABQ6N8R4</accession>
<name>A0ABQ6N8R4_9STRA</name>
<dbReference type="Proteomes" id="UP001165060">
    <property type="component" value="Unassembled WGS sequence"/>
</dbReference>
<evidence type="ECO:0000313" key="1">
    <source>
        <dbReference type="EMBL" id="GMI49984.1"/>
    </source>
</evidence>
<gene>
    <name evidence="1" type="ORF">TeGR_g9504</name>
</gene>
<organism evidence="1 2">
    <name type="scientific">Tetraparma gracilis</name>
    <dbReference type="NCBI Taxonomy" id="2962635"/>
    <lineage>
        <taxon>Eukaryota</taxon>
        <taxon>Sar</taxon>
        <taxon>Stramenopiles</taxon>
        <taxon>Ochrophyta</taxon>
        <taxon>Bolidophyceae</taxon>
        <taxon>Parmales</taxon>
        <taxon>Triparmaceae</taxon>
        <taxon>Tetraparma</taxon>
    </lineage>
</organism>
<reference evidence="1 2" key="1">
    <citation type="journal article" date="2023" name="Commun. Biol.">
        <title>Genome analysis of Parmales, the sister group of diatoms, reveals the evolutionary specialization of diatoms from phago-mixotrophs to photoautotrophs.</title>
        <authorList>
            <person name="Ban H."/>
            <person name="Sato S."/>
            <person name="Yoshikawa S."/>
            <person name="Yamada K."/>
            <person name="Nakamura Y."/>
            <person name="Ichinomiya M."/>
            <person name="Sato N."/>
            <person name="Blanc-Mathieu R."/>
            <person name="Endo H."/>
            <person name="Kuwata A."/>
            <person name="Ogata H."/>
        </authorList>
    </citation>
    <scope>NUCLEOTIDE SEQUENCE [LARGE SCALE GENOMIC DNA]</scope>
</reference>
<dbReference type="InterPro" id="IPR039586">
    <property type="entry name" value="CFAP46"/>
</dbReference>
<evidence type="ECO:0000313" key="2">
    <source>
        <dbReference type="Proteomes" id="UP001165060"/>
    </source>
</evidence>
<dbReference type="EMBL" id="BRYB01006877">
    <property type="protein sequence ID" value="GMI49984.1"/>
    <property type="molecule type" value="Genomic_DNA"/>
</dbReference>
<dbReference type="PANTHER" id="PTHR15977">
    <property type="entry name" value="CILIA- AND FLAGELLA-ASSOCIATED PROTEIN 46"/>
    <property type="match status" value="1"/>
</dbReference>